<protein>
    <submittedName>
        <fullName evidence="6">Uncharacterized protein</fullName>
    </submittedName>
</protein>
<dbReference type="InterPro" id="IPR015631">
    <property type="entry name" value="CD2/SLAM_rcpt"/>
</dbReference>
<dbReference type="SUPFAM" id="SSF48726">
    <property type="entry name" value="Immunoglobulin"/>
    <property type="match status" value="1"/>
</dbReference>
<sequence length="168" mass="18070">MADTGSYSAQMTTGTSITLSSYTLRVSKRLPRPQVKVDSIIYENGICNATLRCSVEEGGEDITYGCTPVRPGAVVSQVASVLSDSWSLHNLDRTYTCTVLNPVSNRSSTLILPGQLCEGSKAAEGTYCPVKWIFLGKGFLLLVFLGVLGTCHIQTQVLSKSLRSNSGR</sequence>
<accession>A0A8C9DEX6</accession>
<dbReference type="GeneTree" id="ENSGT01030000234540"/>
<keyword evidence="7" id="KW-1185">Reference proteome</keyword>
<evidence type="ECO:0000256" key="5">
    <source>
        <dbReference type="SAM" id="Phobius"/>
    </source>
</evidence>
<evidence type="ECO:0000256" key="4">
    <source>
        <dbReference type="ARBA" id="ARBA00023180"/>
    </source>
</evidence>
<evidence type="ECO:0000256" key="3">
    <source>
        <dbReference type="ARBA" id="ARBA00023136"/>
    </source>
</evidence>
<keyword evidence="4" id="KW-0325">Glycoprotein</keyword>
<keyword evidence="5" id="KW-1133">Transmembrane helix</keyword>
<evidence type="ECO:0000256" key="1">
    <source>
        <dbReference type="ARBA" id="ARBA00004370"/>
    </source>
</evidence>
<dbReference type="InterPro" id="IPR013783">
    <property type="entry name" value="Ig-like_fold"/>
</dbReference>
<name>A0A8C9DEX6_PROSS</name>
<dbReference type="Proteomes" id="UP000694414">
    <property type="component" value="Unplaced"/>
</dbReference>
<organism evidence="6 7">
    <name type="scientific">Prolemur simus</name>
    <name type="common">Greater bamboo lemur</name>
    <name type="synonym">Hapalemur simus</name>
    <dbReference type="NCBI Taxonomy" id="1328070"/>
    <lineage>
        <taxon>Eukaryota</taxon>
        <taxon>Metazoa</taxon>
        <taxon>Chordata</taxon>
        <taxon>Craniata</taxon>
        <taxon>Vertebrata</taxon>
        <taxon>Euteleostomi</taxon>
        <taxon>Mammalia</taxon>
        <taxon>Eutheria</taxon>
        <taxon>Euarchontoglires</taxon>
        <taxon>Primates</taxon>
        <taxon>Strepsirrhini</taxon>
        <taxon>Lemuriformes</taxon>
        <taxon>Lemuridae</taxon>
        <taxon>Prolemur</taxon>
    </lineage>
</organism>
<evidence type="ECO:0000313" key="7">
    <source>
        <dbReference type="Proteomes" id="UP000694414"/>
    </source>
</evidence>
<keyword evidence="2" id="KW-0732">Signal</keyword>
<proteinExistence type="predicted"/>
<dbReference type="AlphaFoldDB" id="A0A8C9DEX6"/>
<evidence type="ECO:0000256" key="2">
    <source>
        <dbReference type="ARBA" id="ARBA00022729"/>
    </source>
</evidence>
<reference evidence="6" key="2">
    <citation type="submission" date="2025-09" db="UniProtKB">
        <authorList>
            <consortium name="Ensembl"/>
        </authorList>
    </citation>
    <scope>IDENTIFICATION</scope>
</reference>
<dbReference type="PANTHER" id="PTHR12080">
    <property type="entry name" value="SIGNALING LYMPHOCYTIC ACTIVATION MOLECULE"/>
    <property type="match status" value="1"/>
</dbReference>
<dbReference type="GO" id="GO:0042110">
    <property type="term" value="P:T cell activation"/>
    <property type="evidence" value="ECO:0007669"/>
    <property type="project" value="TreeGrafter"/>
</dbReference>
<feature type="transmembrane region" description="Helical" evidence="5">
    <location>
        <begin position="132"/>
        <end position="153"/>
    </location>
</feature>
<evidence type="ECO:0000313" key="6">
    <source>
        <dbReference type="Ensembl" id="ENSPSMP00000004602.1"/>
    </source>
</evidence>
<comment type="subcellular location">
    <subcellularLocation>
        <location evidence="1">Membrane</location>
    </subcellularLocation>
</comment>
<keyword evidence="3 5" id="KW-0472">Membrane</keyword>
<dbReference type="Ensembl" id="ENSPSMT00000005538.1">
    <property type="protein sequence ID" value="ENSPSMP00000004602.1"/>
    <property type="gene ID" value="ENSPSMG00000003669.1"/>
</dbReference>
<dbReference type="Gene3D" id="2.60.40.10">
    <property type="entry name" value="Immunoglobulins"/>
    <property type="match status" value="1"/>
</dbReference>
<reference evidence="6" key="1">
    <citation type="submission" date="2025-08" db="UniProtKB">
        <authorList>
            <consortium name="Ensembl"/>
        </authorList>
    </citation>
    <scope>IDENTIFICATION</scope>
</reference>
<dbReference type="InterPro" id="IPR036179">
    <property type="entry name" value="Ig-like_dom_sf"/>
</dbReference>
<dbReference type="PANTHER" id="PTHR12080:SF97">
    <property type="entry name" value="IG-LIKE DOMAIN-CONTAINING PROTEIN"/>
    <property type="match status" value="1"/>
</dbReference>
<keyword evidence="5" id="KW-0812">Transmembrane</keyword>
<dbReference type="GO" id="GO:0009897">
    <property type="term" value="C:external side of plasma membrane"/>
    <property type="evidence" value="ECO:0007669"/>
    <property type="project" value="TreeGrafter"/>
</dbReference>